<evidence type="ECO:0000256" key="1">
    <source>
        <dbReference type="SAM" id="SignalP"/>
    </source>
</evidence>
<name>A0ABR6XWH1_9FLAO</name>
<sequence length="259" mass="29153">MRNLVLSLSTLMLFNFVHAQWTTDSSGALFTTQTLRIGEYNTGKNPYRMWYEPSADHFYFAMKNNTDKSVFSVSYNDASTYMALKNRLGSDLFKVGILGSDTSMFLHMPYSDSRLVIGSTGSYLLSEGHKLVIKNGSAKVEGNFFSTGSIGIGTMSFVDGADTYKLSVEGKVRAHGVKVYTDWADYVFEESYKLPTLEEVEKYIKENGHLKDIPSAEEVEESGIDLGEMNKLLLQKIEELTLYTIELKKEIEVLKSKID</sequence>
<dbReference type="RefSeq" id="WP_186843975.1">
    <property type="nucleotide sequence ID" value="NZ_JACOME010000001.1"/>
</dbReference>
<accession>A0ABR6XWH1</accession>
<protein>
    <submittedName>
        <fullName evidence="2">Uncharacterized protein</fullName>
    </submittedName>
</protein>
<feature type="chain" id="PRO_5047050729" evidence="1">
    <location>
        <begin position="20"/>
        <end position="259"/>
    </location>
</feature>
<evidence type="ECO:0000313" key="3">
    <source>
        <dbReference type="Proteomes" id="UP000607435"/>
    </source>
</evidence>
<keyword evidence="3" id="KW-1185">Reference proteome</keyword>
<feature type="signal peptide" evidence="1">
    <location>
        <begin position="1"/>
        <end position="19"/>
    </location>
</feature>
<keyword evidence="1" id="KW-0732">Signal</keyword>
<evidence type="ECO:0000313" key="2">
    <source>
        <dbReference type="EMBL" id="MBC3844831.1"/>
    </source>
</evidence>
<proteinExistence type="predicted"/>
<comment type="caution">
    <text evidence="2">The sequence shown here is derived from an EMBL/GenBank/DDBJ whole genome shotgun (WGS) entry which is preliminary data.</text>
</comment>
<dbReference type="EMBL" id="JACOME010000001">
    <property type="protein sequence ID" value="MBC3844831.1"/>
    <property type="molecule type" value="Genomic_DNA"/>
</dbReference>
<dbReference type="Proteomes" id="UP000607435">
    <property type="component" value="Unassembled WGS sequence"/>
</dbReference>
<reference evidence="2 3" key="1">
    <citation type="submission" date="2020-08" db="EMBL/GenBank/DDBJ databases">
        <title>Winogradskyella ouciana sp. nov., isolated from the hadal seawater of the Mariana Trench.</title>
        <authorList>
            <person name="He X."/>
        </authorList>
    </citation>
    <scope>NUCLEOTIDE SEQUENCE [LARGE SCALE GENOMIC DNA]</scope>
    <source>
        <strain evidence="2 3">KCTC 22026</strain>
    </source>
</reference>
<gene>
    <name evidence="2" type="ORF">H6H04_00430</name>
</gene>
<organism evidence="2 3">
    <name type="scientific">Winogradskyella echinorum</name>
    <dbReference type="NCBI Taxonomy" id="538189"/>
    <lineage>
        <taxon>Bacteria</taxon>
        <taxon>Pseudomonadati</taxon>
        <taxon>Bacteroidota</taxon>
        <taxon>Flavobacteriia</taxon>
        <taxon>Flavobacteriales</taxon>
        <taxon>Flavobacteriaceae</taxon>
        <taxon>Winogradskyella</taxon>
    </lineage>
</organism>